<evidence type="ECO:0000313" key="3">
    <source>
        <dbReference type="Proteomes" id="UP000261032"/>
    </source>
</evidence>
<organism evidence="2 3">
    <name type="scientific">Thomasclavelia ramosa</name>
    <dbReference type="NCBI Taxonomy" id="1547"/>
    <lineage>
        <taxon>Bacteria</taxon>
        <taxon>Bacillati</taxon>
        <taxon>Bacillota</taxon>
        <taxon>Erysipelotrichia</taxon>
        <taxon>Erysipelotrichales</taxon>
        <taxon>Coprobacillaceae</taxon>
        <taxon>Thomasclavelia</taxon>
    </lineage>
</organism>
<feature type="chain" id="PRO_5017676486" evidence="1">
    <location>
        <begin position="26"/>
        <end position="207"/>
    </location>
</feature>
<reference evidence="2 3" key="1">
    <citation type="submission" date="2018-08" db="EMBL/GenBank/DDBJ databases">
        <title>A genome reference for cultivated species of the human gut microbiota.</title>
        <authorList>
            <person name="Zou Y."/>
            <person name="Xue W."/>
            <person name="Luo G."/>
        </authorList>
    </citation>
    <scope>NUCLEOTIDE SEQUENCE [LARGE SCALE GENOMIC DNA]</scope>
    <source>
        <strain evidence="2 3">OM06-4</strain>
    </source>
</reference>
<feature type="signal peptide" evidence="1">
    <location>
        <begin position="1"/>
        <end position="25"/>
    </location>
</feature>
<evidence type="ECO:0000256" key="1">
    <source>
        <dbReference type="SAM" id="SignalP"/>
    </source>
</evidence>
<keyword evidence="1" id="KW-0732">Signal</keyword>
<evidence type="ECO:0000313" key="2">
    <source>
        <dbReference type="EMBL" id="RGD84658.1"/>
    </source>
</evidence>
<protein>
    <submittedName>
        <fullName evidence="2">Uncharacterized protein</fullName>
    </submittedName>
</protein>
<dbReference type="Proteomes" id="UP000261032">
    <property type="component" value="Unassembled WGS sequence"/>
</dbReference>
<accession>A0A3E3EC53</accession>
<dbReference type="EMBL" id="QUSL01000015">
    <property type="protein sequence ID" value="RGD84658.1"/>
    <property type="molecule type" value="Genomic_DNA"/>
</dbReference>
<comment type="caution">
    <text evidence="2">The sequence shown here is derived from an EMBL/GenBank/DDBJ whole genome shotgun (WGS) entry which is preliminary data.</text>
</comment>
<proteinExistence type="predicted"/>
<dbReference type="RefSeq" id="WP_117581570.1">
    <property type="nucleotide sequence ID" value="NZ_QUSL01000015.1"/>
</dbReference>
<gene>
    <name evidence="2" type="ORF">DXB93_10185</name>
</gene>
<name>A0A3E3EC53_9FIRM</name>
<sequence>MKKIVISFLSLLMVFSVMNQSVVFASESDSVNFEELTDDELNQKINQSAQAFQTLMDSGVVQYDSYGNVSGINVDKLESLFGVSSESKELRGLIAKEKENNKAVSGISTRSAGKHVQNFSTCFVKQLLKDFGIYQIRNLIHKGVIDLIGKKQYFKFVQKVAQIAVKKLGKKAAAKIVSAATPAGWAIHAWKAGLWSYRCTVEYDRWA</sequence>
<dbReference type="AlphaFoldDB" id="A0A3E3EC53"/>